<evidence type="ECO:0000256" key="1">
    <source>
        <dbReference type="SAM" id="MobiDB-lite"/>
    </source>
</evidence>
<comment type="caution">
    <text evidence="2">The sequence shown here is derived from an EMBL/GenBank/DDBJ whole genome shotgun (WGS) entry which is preliminary data.</text>
</comment>
<reference evidence="2" key="1">
    <citation type="submission" date="2023-04" db="EMBL/GenBank/DDBJ databases">
        <title>Phytophthora lilii NBRC 32176.</title>
        <authorList>
            <person name="Ichikawa N."/>
            <person name="Sato H."/>
            <person name="Tonouchi N."/>
        </authorList>
    </citation>
    <scope>NUCLEOTIDE SEQUENCE</scope>
    <source>
        <strain evidence="2">NBRC 32176</strain>
    </source>
</reference>
<feature type="compositionally biased region" description="Basic and acidic residues" evidence="1">
    <location>
        <begin position="73"/>
        <end position="85"/>
    </location>
</feature>
<dbReference type="OrthoDB" id="115060at2759"/>
<dbReference type="Proteomes" id="UP001165083">
    <property type="component" value="Unassembled WGS sequence"/>
</dbReference>
<accession>A0A9W7D9K3</accession>
<proteinExistence type="predicted"/>
<feature type="region of interest" description="Disordered" evidence="1">
    <location>
        <begin position="73"/>
        <end position="121"/>
    </location>
</feature>
<organism evidence="2 3">
    <name type="scientific">Phytophthora lilii</name>
    <dbReference type="NCBI Taxonomy" id="2077276"/>
    <lineage>
        <taxon>Eukaryota</taxon>
        <taxon>Sar</taxon>
        <taxon>Stramenopiles</taxon>
        <taxon>Oomycota</taxon>
        <taxon>Peronosporomycetes</taxon>
        <taxon>Peronosporales</taxon>
        <taxon>Peronosporaceae</taxon>
        <taxon>Phytophthora</taxon>
    </lineage>
</organism>
<evidence type="ECO:0000313" key="3">
    <source>
        <dbReference type="Proteomes" id="UP001165083"/>
    </source>
</evidence>
<name>A0A9W7D9K3_9STRA</name>
<gene>
    <name evidence="2" type="ORF">Plil01_001847100</name>
</gene>
<keyword evidence="3" id="KW-1185">Reference proteome</keyword>
<protein>
    <submittedName>
        <fullName evidence="2">Unnamed protein product</fullName>
    </submittedName>
</protein>
<dbReference type="AlphaFoldDB" id="A0A9W7D9K3"/>
<dbReference type="EMBL" id="BSXW01012513">
    <property type="protein sequence ID" value="GMF65883.1"/>
    <property type="molecule type" value="Genomic_DNA"/>
</dbReference>
<evidence type="ECO:0000313" key="2">
    <source>
        <dbReference type="EMBL" id="GMF65883.1"/>
    </source>
</evidence>
<sequence>MARKATLEQLQQLCSEGRARELQAAAESCRFDDLRTHLTALGVKVRTKEYAAYRTKEDLVDLLLEVLEKKAEEERRDDTRRRLQADETSSNDGSNVAAVTPPQRTEHREVNSVGAGAAAPSEDAERMHLIQCVIAVSDALTKAASQEHVPGLKRALTNEMAHYAKRLKHIQDRGNDGGDQD</sequence>